<evidence type="ECO:0000256" key="12">
    <source>
        <dbReference type="ARBA" id="ARBA00023315"/>
    </source>
</evidence>
<evidence type="ECO:0000256" key="3">
    <source>
        <dbReference type="ARBA" id="ARBA00019082"/>
    </source>
</evidence>
<protein>
    <recommendedName>
        <fullName evidence="3">Glycerophosphocholine acyltransferase 1</fullName>
    </recommendedName>
</protein>
<keyword evidence="4" id="KW-0444">Lipid biosynthesis</keyword>
<keyword evidence="10" id="KW-0594">Phospholipid biosynthesis</keyword>
<feature type="compositionally biased region" description="Basic and acidic residues" evidence="13">
    <location>
        <begin position="122"/>
        <end position="141"/>
    </location>
</feature>
<comment type="caution">
    <text evidence="15">The sequence shown here is derived from an EMBL/GenBank/DDBJ whole genome shotgun (WGS) entry which is preliminary data.</text>
</comment>
<keyword evidence="5" id="KW-0808">Transferase</keyword>
<dbReference type="AlphaFoldDB" id="A0A5N6KWN1"/>
<accession>A0A5N6KWN1</accession>
<keyword evidence="9 14" id="KW-0472">Membrane</keyword>
<evidence type="ECO:0000256" key="7">
    <source>
        <dbReference type="ARBA" id="ARBA00022989"/>
    </source>
</evidence>
<dbReference type="Proteomes" id="UP000327013">
    <property type="component" value="Unassembled WGS sequence"/>
</dbReference>
<evidence type="ECO:0000256" key="10">
    <source>
        <dbReference type="ARBA" id="ARBA00023209"/>
    </source>
</evidence>
<evidence type="ECO:0000256" key="6">
    <source>
        <dbReference type="ARBA" id="ARBA00022692"/>
    </source>
</evidence>
<keyword evidence="16" id="KW-1185">Reference proteome</keyword>
<feature type="transmembrane region" description="Helical" evidence="14">
    <location>
        <begin position="27"/>
        <end position="45"/>
    </location>
</feature>
<dbReference type="GO" id="GO:0006656">
    <property type="term" value="P:phosphatidylcholine biosynthetic process"/>
    <property type="evidence" value="ECO:0007669"/>
    <property type="project" value="TreeGrafter"/>
</dbReference>
<dbReference type="EMBL" id="VIBQ01000014">
    <property type="protein sequence ID" value="KAB8349847.1"/>
    <property type="molecule type" value="Genomic_DNA"/>
</dbReference>
<evidence type="ECO:0000313" key="15">
    <source>
        <dbReference type="EMBL" id="KAB8349847.1"/>
    </source>
</evidence>
<keyword evidence="12" id="KW-0012">Acyltransferase</keyword>
<evidence type="ECO:0000313" key="16">
    <source>
        <dbReference type="Proteomes" id="UP000327013"/>
    </source>
</evidence>
<reference evidence="15 16" key="1">
    <citation type="submission" date="2019-06" db="EMBL/GenBank/DDBJ databases">
        <title>A chromosomal-level reference genome of Carpinus fangiana (Coryloideae, Betulaceae).</title>
        <authorList>
            <person name="Yang X."/>
            <person name="Wang Z."/>
            <person name="Zhang L."/>
            <person name="Hao G."/>
            <person name="Liu J."/>
            <person name="Yang Y."/>
        </authorList>
    </citation>
    <scope>NUCLEOTIDE SEQUENCE [LARGE SCALE GENOMIC DNA]</scope>
    <source>
        <strain evidence="15">Cfa_2016G</strain>
        <tissue evidence="15">Leaf</tissue>
    </source>
</reference>
<evidence type="ECO:0000256" key="13">
    <source>
        <dbReference type="SAM" id="MobiDB-lite"/>
    </source>
</evidence>
<evidence type="ECO:0000256" key="11">
    <source>
        <dbReference type="ARBA" id="ARBA00023264"/>
    </source>
</evidence>
<evidence type="ECO:0000256" key="5">
    <source>
        <dbReference type="ARBA" id="ARBA00022679"/>
    </source>
</evidence>
<organism evidence="15 16">
    <name type="scientific">Carpinus fangiana</name>
    <dbReference type="NCBI Taxonomy" id="176857"/>
    <lineage>
        <taxon>Eukaryota</taxon>
        <taxon>Viridiplantae</taxon>
        <taxon>Streptophyta</taxon>
        <taxon>Embryophyta</taxon>
        <taxon>Tracheophyta</taxon>
        <taxon>Spermatophyta</taxon>
        <taxon>Magnoliopsida</taxon>
        <taxon>eudicotyledons</taxon>
        <taxon>Gunneridae</taxon>
        <taxon>Pentapetalae</taxon>
        <taxon>rosids</taxon>
        <taxon>fabids</taxon>
        <taxon>Fagales</taxon>
        <taxon>Betulaceae</taxon>
        <taxon>Carpinus</taxon>
    </lineage>
</organism>
<evidence type="ECO:0000256" key="1">
    <source>
        <dbReference type="ARBA" id="ARBA00004141"/>
    </source>
</evidence>
<comment type="similarity">
    <text evidence="2">Belongs to the GPC1 family.</text>
</comment>
<keyword evidence="8" id="KW-0443">Lipid metabolism</keyword>
<comment type="subcellular location">
    <subcellularLocation>
        <location evidence="1">Membrane</location>
        <topology evidence="1">Multi-pass membrane protein</topology>
    </subcellularLocation>
</comment>
<proteinExistence type="inferred from homology"/>
<dbReference type="OrthoDB" id="5395362at2759"/>
<sequence length="141" mass="15972">MGIQYVYALLTMLPAPIWFWYRWPSALFLMSVFMWSIWNGANYYIDVFGLRFQKELEQLKRDVAKWQMSPDIGPKTPGVGVTPGHVRNPSSEGGEYFSLGAAMMNNPAAVATGTQQTPGVATERRPTASELLEREMSREYD</sequence>
<dbReference type="PANTHER" id="PTHR31201">
    <property type="entry name" value="OS01G0585100 PROTEIN"/>
    <property type="match status" value="1"/>
</dbReference>
<evidence type="ECO:0000256" key="9">
    <source>
        <dbReference type="ARBA" id="ARBA00023136"/>
    </source>
</evidence>
<evidence type="ECO:0000256" key="2">
    <source>
        <dbReference type="ARBA" id="ARBA00006675"/>
    </source>
</evidence>
<dbReference type="InterPro" id="IPR021261">
    <property type="entry name" value="GPCAT"/>
</dbReference>
<evidence type="ECO:0000256" key="14">
    <source>
        <dbReference type="SAM" id="Phobius"/>
    </source>
</evidence>
<keyword evidence="7 14" id="KW-1133">Transmembrane helix</keyword>
<evidence type="ECO:0000256" key="8">
    <source>
        <dbReference type="ARBA" id="ARBA00023098"/>
    </source>
</evidence>
<keyword evidence="11" id="KW-1208">Phospholipid metabolism</keyword>
<dbReference type="GO" id="GO:0016020">
    <property type="term" value="C:membrane"/>
    <property type="evidence" value="ECO:0007669"/>
    <property type="project" value="UniProtKB-SubCell"/>
</dbReference>
<gene>
    <name evidence="15" type="ORF">FH972_023860</name>
</gene>
<keyword evidence="6 14" id="KW-0812">Transmembrane</keyword>
<name>A0A5N6KWN1_9ROSI</name>
<dbReference type="PANTHER" id="PTHR31201:SF1">
    <property type="entry name" value="GLYCEROPHOSPHOCHOLINE ACYLTRANSFERASE 1"/>
    <property type="match status" value="1"/>
</dbReference>
<feature type="region of interest" description="Disordered" evidence="13">
    <location>
        <begin position="112"/>
        <end position="141"/>
    </location>
</feature>
<evidence type="ECO:0000256" key="4">
    <source>
        <dbReference type="ARBA" id="ARBA00022516"/>
    </source>
</evidence>
<dbReference type="GO" id="GO:0016746">
    <property type="term" value="F:acyltransferase activity"/>
    <property type="evidence" value="ECO:0007669"/>
    <property type="project" value="UniProtKB-KW"/>
</dbReference>